<dbReference type="GO" id="GO:0031491">
    <property type="term" value="F:nucleosome binding"/>
    <property type="evidence" value="ECO:0007669"/>
    <property type="project" value="TreeGrafter"/>
</dbReference>
<evidence type="ECO:0000256" key="2">
    <source>
        <dbReference type="ARBA" id="ARBA00023242"/>
    </source>
</evidence>
<dbReference type="EMBL" id="HBUE01329007">
    <property type="protein sequence ID" value="CAG6592300.1"/>
    <property type="molecule type" value="Transcribed_RNA"/>
</dbReference>
<dbReference type="InterPro" id="IPR019734">
    <property type="entry name" value="TPR_rpt"/>
</dbReference>
<evidence type="ECO:0000256" key="1">
    <source>
        <dbReference type="ARBA" id="ARBA00004123"/>
    </source>
</evidence>
<protein>
    <submittedName>
        <fullName evidence="5">Calcineurin-binding protein cabin-1</fullName>
    </submittedName>
</protein>
<proteinExistence type="predicted"/>
<evidence type="ECO:0000313" key="5">
    <source>
        <dbReference type="EMBL" id="CAG6540231.1"/>
    </source>
</evidence>
<feature type="region of interest" description="Disordered" evidence="4">
    <location>
        <begin position="1271"/>
        <end position="1300"/>
    </location>
</feature>
<name>A0A8D8MT99_CULPI</name>
<accession>A0A8D8MT99</accession>
<dbReference type="GO" id="GO:0005634">
    <property type="term" value="C:nucleus"/>
    <property type="evidence" value="ECO:0007669"/>
    <property type="project" value="UniProtKB-SubCell"/>
</dbReference>
<dbReference type="EMBL" id="HBUE01222337">
    <property type="protein sequence ID" value="CAG6540231.1"/>
    <property type="molecule type" value="Transcribed_RNA"/>
</dbReference>
<dbReference type="PANTHER" id="PTHR15502:SF7">
    <property type="entry name" value="CALCINEURIN-BINDING PROTEIN CABIN-1"/>
    <property type="match status" value="1"/>
</dbReference>
<evidence type="ECO:0000256" key="3">
    <source>
        <dbReference type="PROSITE-ProRule" id="PRU00339"/>
    </source>
</evidence>
<dbReference type="InterPro" id="IPR033053">
    <property type="entry name" value="Hir3/CABIN1"/>
</dbReference>
<feature type="repeat" description="TPR" evidence="3">
    <location>
        <begin position="959"/>
        <end position="992"/>
    </location>
</feature>
<evidence type="ECO:0000256" key="4">
    <source>
        <dbReference type="SAM" id="MobiDB-lite"/>
    </source>
</evidence>
<dbReference type="PANTHER" id="PTHR15502">
    <property type="entry name" value="CALCINEURIN-BINDING PROTEIN CABIN 1-RELATED"/>
    <property type="match status" value="1"/>
</dbReference>
<comment type="subcellular location">
    <subcellularLocation>
        <location evidence="1">Nucleus</location>
    </subcellularLocation>
</comment>
<dbReference type="GO" id="GO:0006325">
    <property type="term" value="P:chromatin organization"/>
    <property type="evidence" value="ECO:0007669"/>
    <property type="project" value="InterPro"/>
</dbReference>
<keyword evidence="3" id="KW-0802">TPR repeat</keyword>
<sequence length="1658" mass="191672">MIQLRALNDTDTSEENSILNDCDNYKISGEAEETIVISEYIRALKLKDAKKYKAALSLLLELLGTNVLNKAPNDSKNDQILLVKYNCLKNVGFIFKECGQNEMALYYLIKATQMDGSDIHTLFLLGQLAHSAGNEQMATICYEKCIEYNMNHWPSKEGLLKIMCTTNNVIDAYFWARNCLEQDASYVKAMGVLLKISCQFSTCLKFLENIFGAVLECNHNVSNGQNLISGIDLPMACKGTASSNDFVEIKASNLDWITLGNLIISLQGNMLVSYKVEKNKDSYISTTATECGTTDDASAQNEIQSAFSLENETSGSQEDSDAKFKRRDTELKILEQWGWHKSKRPLRKKNSHDPSDPHDYTADGFIRRTLNHHFLVCYESDTSPFSGKKYGSENEKSHTKGMVSVTDFLDISKIKLNSLIDGLKELNDSYNMAVRYTYQLSTFWNEALPKEICSMYRHLYQTFYLNENDHSWFDLPSADIVIQIQITMFYLELEYDFLSVSGTLRSVSGEVCRKILCSLHLHMSLIEEKLDNYVTLQARYLWLNYIFAKNEGDLHTAITKLKQLLLFISDQNDFFFVLLPNVSFTNYFDLSSVKVYIASLELKINMQNIKSLYETGKYEEVIHILKKCLNESCGSHLYYEHPLNKHAQMEVLLESLWRLGNFQDCISWAEKVLKYSTDNYFIISRNGSYSIEFARSINSALLYIHELIEKLGYIILEFEYISRMVQSIHKILTNLLDSQHDKNVSNNHIIDCWRAWIILHYVLEWENDRNVINRKNFTNQESNFLLESEEEKWFSSYMMFFVAHELLGRRQWCSKGNHKFLSMILNVTVPKLRSPLFEPYRDIIQECLEQTTFCLYGYPQKKARMRHIQDHETTPIDLSWPKAAQLLKIFRPHVLPQFNSYKIDSISTDMETLLQQCISTMPIKYNIIGHTKPIEDFINRKTNSLPMLFNSDVLCFKMNWIYYLLADYYFKCRDFSKAIQYYEMDLTVDPTRFDSWAGISLSKASKCETMIGSIEVLRPAEFLKITDDTLKCFEMCLKINENDPQLWVENGSFAYNVQSYCSRYLKSQSVSPKELSYAKLQQNKYSKIVHKCFNRAINQTLSHEKCSDADNEDHDDEHWLYHYMLGKIFEKDRGDPVVYLTHYFKSSICLYESNATYPIKISHSNPSLLCIESLELFYRTNAAIIKFVERNSNIRHSTGLMFMKILKELAVCPFAVNRAKINEVLLKKHKFSGEQSIQTSERYVQEKDDTMKITSQDFLQAFTTANSINTCSSTSNTSTSTSSDTDTVQEMSSDSDSDCTNMDEDYVDSELRDAIFNECLKNLEECATRFPEHYKSLYRLAYHYMYSPGITKSFDKCYELLLGSYKTALGALVQGIFTERRSNNFFNGIWRIPSSDIDRPGSFETHLCKCVKLLITVLTAKHDHENILELAVHLYRTPETDNIIHRTVWKYLNETDREMLYQTAVSSCIEVLKNKLKWISDKKDDCKLLSLMIDIFKVYRKCVRHIHEKECAFSSVLVEAYIIYMNKKGQLQENCNHLDLALKLCAHEINYRKTKEKMENDPKNVDTTLSDASKIQPISSSFVTGLTKLKRGTVSHLANNASLSTCDSAIRINLSSPKTELSRAHEKVMKDLKEEKISQLVFYIAKENSDLSNICASF</sequence>
<dbReference type="PROSITE" id="PS50005">
    <property type="entry name" value="TPR"/>
    <property type="match status" value="1"/>
</dbReference>
<reference evidence="5" key="1">
    <citation type="submission" date="2021-05" db="EMBL/GenBank/DDBJ databases">
        <authorList>
            <person name="Alioto T."/>
            <person name="Alioto T."/>
            <person name="Gomez Garrido J."/>
        </authorList>
    </citation>
    <scope>NUCLEOTIDE SEQUENCE</scope>
</reference>
<organism evidence="5">
    <name type="scientific">Culex pipiens</name>
    <name type="common">House mosquito</name>
    <dbReference type="NCBI Taxonomy" id="7175"/>
    <lineage>
        <taxon>Eukaryota</taxon>
        <taxon>Metazoa</taxon>
        <taxon>Ecdysozoa</taxon>
        <taxon>Arthropoda</taxon>
        <taxon>Hexapoda</taxon>
        <taxon>Insecta</taxon>
        <taxon>Pterygota</taxon>
        <taxon>Neoptera</taxon>
        <taxon>Endopterygota</taxon>
        <taxon>Diptera</taxon>
        <taxon>Nematocera</taxon>
        <taxon>Culicoidea</taxon>
        <taxon>Culicidae</taxon>
        <taxon>Culicinae</taxon>
        <taxon>Culicini</taxon>
        <taxon>Culex</taxon>
        <taxon>Culex</taxon>
    </lineage>
</organism>
<dbReference type="InterPro" id="IPR011990">
    <property type="entry name" value="TPR-like_helical_dom_sf"/>
</dbReference>
<dbReference type="Pfam" id="PF13181">
    <property type="entry name" value="TPR_8"/>
    <property type="match status" value="2"/>
</dbReference>
<dbReference type="SMART" id="SM00028">
    <property type="entry name" value="TPR"/>
    <property type="match status" value="3"/>
</dbReference>
<feature type="compositionally biased region" description="Low complexity" evidence="4">
    <location>
        <begin position="1271"/>
        <end position="1286"/>
    </location>
</feature>
<dbReference type="SUPFAM" id="SSF48452">
    <property type="entry name" value="TPR-like"/>
    <property type="match status" value="2"/>
</dbReference>
<keyword evidence="2" id="KW-0539">Nucleus</keyword>
<dbReference type="Gene3D" id="1.25.40.10">
    <property type="entry name" value="Tetratricopeptide repeat domain"/>
    <property type="match status" value="2"/>
</dbReference>